<proteinExistence type="predicted"/>
<evidence type="ECO:0000313" key="1">
    <source>
        <dbReference type="EMBL" id="PHV71227.1"/>
    </source>
</evidence>
<accession>A0AC61DF81</accession>
<dbReference type="Proteomes" id="UP000224460">
    <property type="component" value="Unassembled WGS sequence"/>
</dbReference>
<keyword evidence="2" id="KW-1185">Reference proteome</keyword>
<gene>
    <name evidence="1" type="ORF">CS063_05925</name>
</gene>
<dbReference type="EMBL" id="PEDL01000004">
    <property type="protein sequence ID" value="PHV71227.1"/>
    <property type="molecule type" value="Genomic_DNA"/>
</dbReference>
<name>A0AC61DF81_9FIRM</name>
<organism evidence="1 2">
    <name type="scientific">Sporanaerobium hydrogeniformans</name>
    <dbReference type="NCBI Taxonomy" id="3072179"/>
    <lineage>
        <taxon>Bacteria</taxon>
        <taxon>Bacillati</taxon>
        <taxon>Bacillota</taxon>
        <taxon>Clostridia</taxon>
        <taxon>Lachnospirales</taxon>
        <taxon>Lachnospiraceae</taxon>
        <taxon>Sporanaerobium</taxon>
    </lineage>
</organism>
<sequence length="137" mass="15885">MLDNVDFKIIEILQEDARTSLKMIGEKVHLTPQAVSNRINRLYHLGVITHFTITTNEKLLGRSLLFYVNIIMTTSDHQAFIHFIQHQPVVRECYRTTGHSCYLAKICCADMEEVNTFLEELLHYANYSLNASTLRIK</sequence>
<evidence type="ECO:0000313" key="2">
    <source>
        <dbReference type="Proteomes" id="UP000224460"/>
    </source>
</evidence>
<comment type="caution">
    <text evidence="1">The sequence shown here is derived from an EMBL/GenBank/DDBJ whole genome shotgun (WGS) entry which is preliminary data.</text>
</comment>
<protein>
    <submittedName>
        <fullName evidence="1">Transcriptional regulator</fullName>
    </submittedName>
</protein>
<reference evidence="1" key="1">
    <citation type="submission" date="2017-10" db="EMBL/GenBank/DDBJ databases">
        <title>Genome sequence of cellulolytic Lachnospiraceae bacterium XHS1971 isolated from hotspring sediment.</title>
        <authorList>
            <person name="Vasudevan G."/>
            <person name="Joshi A.J."/>
            <person name="Hivarkar S."/>
            <person name="Lanjekar V.B."/>
            <person name="Dhakephalkar P.K."/>
            <person name="Dagar S."/>
        </authorList>
    </citation>
    <scope>NUCLEOTIDE SEQUENCE</scope>
    <source>
        <strain evidence="1">XHS1971</strain>
    </source>
</reference>